<dbReference type="PANTHER" id="PTHR21716">
    <property type="entry name" value="TRANSMEMBRANE PROTEIN"/>
    <property type="match status" value="1"/>
</dbReference>
<dbReference type="InterPro" id="IPR002549">
    <property type="entry name" value="AI-2E-like"/>
</dbReference>
<keyword evidence="3" id="KW-0813">Transport</keyword>
<feature type="transmembrane region" description="Helical" evidence="8">
    <location>
        <begin position="213"/>
        <end position="238"/>
    </location>
</feature>
<feature type="transmembrane region" description="Helical" evidence="8">
    <location>
        <begin position="315"/>
        <end position="340"/>
    </location>
</feature>
<evidence type="ECO:0000313" key="10">
    <source>
        <dbReference type="Proteomes" id="UP001527882"/>
    </source>
</evidence>
<feature type="transmembrane region" description="Helical" evidence="8">
    <location>
        <begin position="154"/>
        <end position="180"/>
    </location>
</feature>
<comment type="subcellular location">
    <subcellularLocation>
        <location evidence="1">Cell membrane</location>
        <topology evidence="1">Multi-pass membrane protein</topology>
    </subcellularLocation>
</comment>
<keyword evidence="7 8" id="KW-0472">Membrane</keyword>
<proteinExistence type="inferred from homology"/>
<keyword evidence="10" id="KW-1185">Reference proteome</keyword>
<evidence type="ECO:0000256" key="7">
    <source>
        <dbReference type="ARBA" id="ARBA00023136"/>
    </source>
</evidence>
<evidence type="ECO:0000256" key="6">
    <source>
        <dbReference type="ARBA" id="ARBA00022989"/>
    </source>
</evidence>
<organism evidence="9 10">
    <name type="scientific">Paenibacillus gyeongsangnamensis</name>
    <dbReference type="NCBI Taxonomy" id="3388067"/>
    <lineage>
        <taxon>Bacteria</taxon>
        <taxon>Bacillati</taxon>
        <taxon>Bacillota</taxon>
        <taxon>Bacilli</taxon>
        <taxon>Bacillales</taxon>
        <taxon>Paenibacillaceae</taxon>
        <taxon>Paenibacillus</taxon>
    </lineage>
</organism>
<feature type="transmembrane region" description="Helical" evidence="8">
    <location>
        <begin position="71"/>
        <end position="92"/>
    </location>
</feature>
<evidence type="ECO:0000256" key="1">
    <source>
        <dbReference type="ARBA" id="ARBA00004651"/>
    </source>
</evidence>
<sequence>MLPQTRFFKACLGIICILVILLLLSKVSFLFKPVLLIFHILIVPFILSGFLYYLLRPLVAYLCANQMKKTFAILFIYFVLMAVLILFLTLVWPTLQFQVKNFIEGAPLLILAFQEQLTRFQQNRLFSAFLTNGTDFSKQLSDYLSHWITVASNYVTHVISFVTNFVIVVATVPIILYYMLKEGEQLPSYILRLVPRRYRKDGREVMSDIDSALSGFIVGRVIITLLLGVMMFIGFLLIGLPFSLLITVAATILNLIPYIGPILGAVPVLIVAFAYSPGMVLWSLVVVLIAQQVEGSLLAPHIYGKRLDIHPLTTIVILLVAGDIAGILGVILAIPLYMVVKILIARLYSLFLEEKVEELVE</sequence>
<dbReference type="PANTHER" id="PTHR21716:SF53">
    <property type="entry name" value="PERMEASE PERM-RELATED"/>
    <property type="match status" value="1"/>
</dbReference>
<gene>
    <name evidence="9" type="ORF">O9H85_09600</name>
</gene>
<feature type="transmembrane region" description="Helical" evidence="8">
    <location>
        <begin position="244"/>
        <end position="273"/>
    </location>
</feature>
<evidence type="ECO:0000256" key="8">
    <source>
        <dbReference type="SAM" id="Phobius"/>
    </source>
</evidence>
<dbReference type="EMBL" id="JAQAGZ010000005">
    <property type="protein sequence ID" value="MCZ8512662.1"/>
    <property type="molecule type" value="Genomic_DNA"/>
</dbReference>
<comment type="caution">
    <text evidence="9">The sequence shown here is derived from an EMBL/GenBank/DDBJ whole genome shotgun (WGS) entry which is preliminary data.</text>
</comment>
<comment type="similarity">
    <text evidence="2">Belongs to the autoinducer-2 exporter (AI-2E) (TC 2.A.86) family.</text>
</comment>
<dbReference type="RefSeq" id="WP_269881108.1">
    <property type="nucleotide sequence ID" value="NZ_JAQAGZ010000005.1"/>
</dbReference>
<evidence type="ECO:0000256" key="5">
    <source>
        <dbReference type="ARBA" id="ARBA00022692"/>
    </source>
</evidence>
<name>A0ABT4Q7A0_9BACL</name>
<keyword evidence="5 8" id="KW-0812">Transmembrane</keyword>
<feature type="transmembrane region" description="Helical" evidence="8">
    <location>
        <begin position="36"/>
        <end position="55"/>
    </location>
</feature>
<evidence type="ECO:0000256" key="4">
    <source>
        <dbReference type="ARBA" id="ARBA00022475"/>
    </source>
</evidence>
<reference evidence="9 10" key="1">
    <citation type="submission" date="2022-12" db="EMBL/GenBank/DDBJ databases">
        <title>Draft genome sequence of Paenibacillus sp. dW9.</title>
        <authorList>
            <person name="Choi E.-W."/>
            <person name="Kim D.-U."/>
        </authorList>
    </citation>
    <scope>NUCLEOTIDE SEQUENCE [LARGE SCALE GENOMIC DNA]</scope>
    <source>
        <strain evidence="10">dW9</strain>
    </source>
</reference>
<dbReference type="Proteomes" id="UP001527882">
    <property type="component" value="Unassembled WGS sequence"/>
</dbReference>
<dbReference type="Pfam" id="PF01594">
    <property type="entry name" value="AI-2E_transport"/>
    <property type="match status" value="1"/>
</dbReference>
<evidence type="ECO:0000313" key="9">
    <source>
        <dbReference type="EMBL" id="MCZ8512662.1"/>
    </source>
</evidence>
<feature type="transmembrane region" description="Helical" evidence="8">
    <location>
        <begin position="280"/>
        <end position="303"/>
    </location>
</feature>
<keyword evidence="4" id="KW-1003">Cell membrane</keyword>
<protein>
    <submittedName>
        <fullName evidence="9">AI-2E family transporter</fullName>
    </submittedName>
</protein>
<evidence type="ECO:0000256" key="3">
    <source>
        <dbReference type="ARBA" id="ARBA00022448"/>
    </source>
</evidence>
<accession>A0ABT4Q7A0</accession>
<evidence type="ECO:0000256" key="2">
    <source>
        <dbReference type="ARBA" id="ARBA00009773"/>
    </source>
</evidence>
<keyword evidence="6 8" id="KW-1133">Transmembrane helix</keyword>
<feature type="transmembrane region" description="Helical" evidence="8">
    <location>
        <begin position="7"/>
        <end position="24"/>
    </location>
</feature>